<name>A0A6F9XJK0_9LACO</name>
<protein>
    <submittedName>
        <fullName evidence="1">Uncharacterized protein</fullName>
    </submittedName>
</protein>
<dbReference type="AlphaFoldDB" id="A0A6F9XJK0"/>
<dbReference type="Proteomes" id="UP000494265">
    <property type="component" value="Unassembled WGS sequence"/>
</dbReference>
<sequence length="207" mass="23797">MKFYLTQPVYEVTIRDFGGGWFSGNCIKGYDLDKVREAGLKNYMESTAHEGGYFYITKVQYINGDKLCRVEEMLDFTGNEEEFLLNNKETIEERKAGMVSGNRISWSIAFDKYGKGKTKKELARQYLMHNLVIDKELLDDIQKQPAASINLVGGVANWYCASASDYHDIKSAISVVDYKYPNSERVWLRIIKVWQQVAKEKLATMLV</sequence>
<evidence type="ECO:0000313" key="1">
    <source>
        <dbReference type="EMBL" id="GET05387.1"/>
    </source>
</evidence>
<comment type="caution">
    <text evidence="1">The sequence shown here is derived from an EMBL/GenBank/DDBJ whole genome shotgun (WGS) entry which is preliminary data.</text>
</comment>
<organism evidence="1">
    <name type="scientific">Ligilactobacillus agilis</name>
    <dbReference type="NCBI Taxonomy" id="1601"/>
    <lineage>
        <taxon>Bacteria</taxon>
        <taxon>Bacillati</taxon>
        <taxon>Bacillota</taxon>
        <taxon>Bacilli</taxon>
        <taxon>Lactobacillales</taxon>
        <taxon>Lactobacillaceae</taxon>
        <taxon>Ligilactobacillus</taxon>
    </lineage>
</organism>
<dbReference type="EMBL" id="BLAM01000054">
    <property type="protein sequence ID" value="GET05387.1"/>
    <property type="molecule type" value="Genomic_DNA"/>
</dbReference>
<reference evidence="1" key="1">
    <citation type="submission" date="2019-10" db="EMBL/GenBank/DDBJ databases">
        <title>Lactobacillus agilis SY212 Whole Genome Sequencing Project.</title>
        <authorList>
            <person name="Suzuki S."/>
            <person name="Endo A."/>
            <person name="Maeno S."/>
            <person name="Shiwa Y."/>
            <person name="Matsutani M."/>
            <person name="Kajikawa A."/>
        </authorList>
    </citation>
    <scope>NUCLEOTIDE SEQUENCE</scope>
    <source>
        <strain evidence="1">SY212</strain>
    </source>
</reference>
<accession>A0A6F9XJK0</accession>
<gene>
    <name evidence="1" type="ORF">SY212_04170</name>
</gene>
<dbReference type="RefSeq" id="WP_172584230.1">
    <property type="nucleotide sequence ID" value="NZ_BLAM01000054.1"/>
</dbReference>
<proteinExistence type="predicted"/>